<organism evidence="2 3">
    <name type="scientific">Steinernema carpocapsae</name>
    <name type="common">Entomopathogenic nematode</name>
    <dbReference type="NCBI Taxonomy" id="34508"/>
    <lineage>
        <taxon>Eukaryota</taxon>
        <taxon>Metazoa</taxon>
        <taxon>Ecdysozoa</taxon>
        <taxon>Nematoda</taxon>
        <taxon>Chromadorea</taxon>
        <taxon>Rhabditida</taxon>
        <taxon>Tylenchina</taxon>
        <taxon>Panagrolaimomorpha</taxon>
        <taxon>Strongyloidoidea</taxon>
        <taxon>Steinernematidae</taxon>
        <taxon>Steinernema</taxon>
    </lineage>
</organism>
<evidence type="ECO:0000313" key="3">
    <source>
        <dbReference type="Proteomes" id="UP000298663"/>
    </source>
</evidence>
<reference evidence="2 3" key="2">
    <citation type="journal article" date="2019" name="G3 (Bethesda)">
        <title>Hybrid Assembly of the Genome of the Entomopathogenic Nematode Steinernema carpocapsae Identifies the X-Chromosome.</title>
        <authorList>
            <person name="Serra L."/>
            <person name="Macchietto M."/>
            <person name="Macias-Munoz A."/>
            <person name="McGill C.J."/>
            <person name="Rodriguez I.M."/>
            <person name="Rodriguez B."/>
            <person name="Murad R."/>
            <person name="Mortazavi A."/>
        </authorList>
    </citation>
    <scope>NUCLEOTIDE SEQUENCE [LARGE SCALE GENOMIC DNA]</scope>
    <source>
        <strain evidence="2 3">ALL</strain>
    </source>
</reference>
<comment type="caution">
    <text evidence="2">The sequence shown here is derived from an EMBL/GenBank/DDBJ whole genome shotgun (WGS) entry which is preliminary data.</text>
</comment>
<protein>
    <recommendedName>
        <fullName evidence="4">Secreted protein</fullName>
    </recommendedName>
</protein>
<gene>
    <name evidence="2" type="ORF">L596_004162</name>
</gene>
<dbReference type="EMBL" id="CM016762">
    <property type="protein sequence ID" value="TMS37181.1"/>
    <property type="molecule type" value="Genomic_DNA"/>
</dbReference>
<feature type="signal peptide" evidence="1">
    <location>
        <begin position="1"/>
        <end position="20"/>
    </location>
</feature>
<dbReference type="Proteomes" id="UP000298663">
    <property type="component" value="Chromosome X"/>
</dbReference>
<sequence>MATNLCLCFCVVVLLPVSRGFNGRTAFLNVVRATRDWSSPPITEAKSLLEVDGALPDHHCLVQHRQDVDRRRLNRRPT</sequence>
<keyword evidence="1" id="KW-0732">Signal</keyword>
<dbReference type="EMBL" id="AZBU02000001">
    <property type="protein sequence ID" value="TMS37181.1"/>
    <property type="molecule type" value="Genomic_DNA"/>
</dbReference>
<evidence type="ECO:0000313" key="2">
    <source>
        <dbReference type="EMBL" id="TMS37181.1"/>
    </source>
</evidence>
<dbReference type="AlphaFoldDB" id="A0A4U8UV32"/>
<proteinExistence type="predicted"/>
<accession>A0A4U8UV32</accession>
<reference evidence="2 3" key="1">
    <citation type="journal article" date="2015" name="Genome Biol.">
        <title>Comparative genomics of Steinernema reveals deeply conserved gene regulatory networks.</title>
        <authorList>
            <person name="Dillman A.R."/>
            <person name="Macchietto M."/>
            <person name="Porter C.F."/>
            <person name="Rogers A."/>
            <person name="Williams B."/>
            <person name="Antoshechkin I."/>
            <person name="Lee M.M."/>
            <person name="Goodwin Z."/>
            <person name="Lu X."/>
            <person name="Lewis E.E."/>
            <person name="Goodrich-Blair H."/>
            <person name="Stock S.P."/>
            <person name="Adams B.J."/>
            <person name="Sternberg P.W."/>
            <person name="Mortazavi A."/>
        </authorList>
    </citation>
    <scope>NUCLEOTIDE SEQUENCE [LARGE SCALE GENOMIC DNA]</scope>
    <source>
        <strain evidence="2 3">ALL</strain>
    </source>
</reference>
<keyword evidence="3" id="KW-1185">Reference proteome</keyword>
<evidence type="ECO:0008006" key="4">
    <source>
        <dbReference type="Google" id="ProtNLM"/>
    </source>
</evidence>
<evidence type="ECO:0000256" key="1">
    <source>
        <dbReference type="SAM" id="SignalP"/>
    </source>
</evidence>
<feature type="chain" id="PRO_5020976694" description="Secreted protein" evidence="1">
    <location>
        <begin position="21"/>
        <end position="78"/>
    </location>
</feature>
<name>A0A4U8UV32_STECR</name>